<protein>
    <submittedName>
        <fullName evidence="1">Uncharacterized protein</fullName>
    </submittedName>
</protein>
<evidence type="ECO:0000313" key="1">
    <source>
        <dbReference type="EMBL" id="SEE26840.1"/>
    </source>
</evidence>
<sequence length="77" mass="8737">MEDHEPIVTESALRHGVSDVDMLHALEFNVRHYVLDDGMTMFIGPSTSGLLLEIGVIEWYENVAIVHAMPARDQFLR</sequence>
<dbReference type="OrthoDB" id="3577648at2"/>
<evidence type="ECO:0000313" key="2">
    <source>
        <dbReference type="Proteomes" id="UP000199220"/>
    </source>
</evidence>
<dbReference type="STRING" id="648782.SAMN04488554_1947"/>
<accession>A0A1H5HG16</accession>
<proteinExistence type="predicted"/>
<keyword evidence="2" id="KW-1185">Reference proteome</keyword>
<organism evidence="1 2">
    <name type="scientific">Ruania alba</name>
    <dbReference type="NCBI Taxonomy" id="648782"/>
    <lineage>
        <taxon>Bacteria</taxon>
        <taxon>Bacillati</taxon>
        <taxon>Actinomycetota</taxon>
        <taxon>Actinomycetes</taxon>
        <taxon>Micrococcales</taxon>
        <taxon>Ruaniaceae</taxon>
        <taxon>Ruania</taxon>
    </lineage>
</organism>
<dbReference type="AlphaFoldDB" id="A0A1H5HG16"/>
<name>A0A1H5HG16_9MICO</name>
<dbReference type="Proteomes" id="UP000199220">
    <property type="component" value="Unassembled WGS sequence"/>
</dbReference>
<reference evidence="2" key="1">
    <citation type="submission" date="2016-10" db="EMBL/GenBank/DDBJ databases">
        <authorList>
            <person name="Varghese N."/>
            <person name="Submissions S."/>
        </authorList>
    </citation>
    <scope>NUCLEOTIDE SEQUENCE [LARGE SCALE GENOMIC DNA]</scope>
    <source>
        <strain evidence="2">DSM 21368</strain>
    </source>
</reference>
<dbReference type="RefSeq" id="WP_089772725.1">
    <property type="nucleotide sequence ID" value="NZ_FNTX01000001.1"/>
</dbReference>
<dbReference type="EMBL" id="FNTX01000001">
    <property type="protein sequence ID" value="SEE26840.1"/>
    <property type="molecule type" value="Genomic_DNA"/>
</dbReference>
<gene>
    <name evidence="1" type="ORF">SAMN04488554_1947</name>
</gene>